<name>A0AAP0L4T7_9MAGN</name>
<comment type="caution">
    <text evidence="2">The sequence shown here is derived from an EMBL/GenBank/DDBJ whole genome shotgun (WGS) entry which is preliminary data.</text>
</comment>
<evidence type="ECO:0000313" key="3">
    <source>
        <dbReference type="Proteomes" id="UP001420932"/>
    </source>
</evidence>
<feature type="transmembrane region" description="Helical" evidence="1">
    <location>
        <begin position="30"/>
        <end position="51"/>
    </location>
</feature>
<dbReference type="EMBL" id="JBBNAF010000002">
    <property type="protein sequence ID" value="KAK9164000.1"/>
    <property type="molecule type" value="Genomic_DNA"/>
</dbReference>
<keyword evidence="1" id="KW-1133">Transmembrane helix</keyword>
<dbReference type="Proteomes" id="UP001420932">
    <property type="component" value="Unassembled WGS sequence"/>
</dbReference>
<evidence type="ECO:0000256" key="1">
    <source>
        <dbReference type="SAM" id="Phobius"/>
    </source>
</evidence>
<keyword evidence="3" id="KW-1185">Reference proteome</keyword>
<evidence type="ECO:0000313" key="2">
    <source>
        <dbReference type="EMBL" id="KAK9164000.1"/>
    </source>
</evidence>
<keyword evidence="1" id="KW-0812">Transmembrane</keyword>
<accession>A0AAP0L4T7</accession>
<organism evidence="2 3">
    <name type="scientific">Stephania yunnanensis</name>
    <dbReference type="NCBI Taxonomy" id="152371"/>
    <lineage>
        <taxon>Eukaryota</taxon>
        <taxon>Viridiplantae</taxon>
        <taxon>Streptophyta</taxon>
        <taxon>Embryophyta</taxon>
        <taxon>Tracheophyta</taxon>
        <taxon>Spermatophyta</taxon>
        <taxon>Magnoliopsida</taxon>
        <taxon>Ranunculales</taxon>
        <taxon>Menispermaceae</taxon>
        <taxon>Menispermoideae</taxon>
        <taxon>Cissampelideae</taxon>
        <taxon>Stephania</taxon>
    </lineage>
</organism>
<proteinExistence type="predicted"/>
<gene>
    <name evidence="2" type="ORF">Syun_004902</name>
</gene>
<sequence length="52" mass="6339">MMTSYQDLWLNREAGKIERLVDEMMTSYRYIVLFFSFLLFLLIIPAGLFFFF</sequence>
<keyword evidence="1" id="KW-0472">Membrane</keyword>
<protein>
    <submittedName>
        <fullName evidence="2">Uncharacterized protein</fullName>
    </submittedName>
</protein>
<reference evidence="2 3" key="1">
    <citation type="submission" date="2024-01" db="EMBL/GenBank/DDBJ databases">
        <title>Genome assemblies of Stephania.</title>
        <authorList>
            <person name="Yang L."/>
        </authorList>
    </citation>
    <scope>NUCLEOTIDE SEQUENCE [LARGE SCALE GENOMIC DNA]</scope>
    <source>
        <strain evidence="2">YNDBR</strain>
        <tissue evidence="2">Leaf</tissue>
    </source>
</reference>
<dbReference type="AlphaFoldDB" id="A0AAP0L4T7"/>